<dbReference type="InterPro" id="IPR017439">
    <property type="entry name" value="Amidohydrolase"/>
</dbReference>
<keyword evidence="1" id="KW-0378">Hydrolase</keyword>
<keyword evidence="2" id="KW-1185">Reference proteome</keyword>
<sequence length="84" mass="9457">MNSAKSEKDWLVSIRRQIHEYPELKFEEHNTSALIRRELDKLGISYTYPFAATGIVAEIGDGSSPVVALRADMDAISSTIYRLI</sequence>
<reference evidence="1 2" key="1">
    <citation type="submission" date="2020-06" db="EMBL/GenBank/DDBJ databases">
        <title>Transcriptomic and genomic resources for Thalictrum thalictroides and T. hernandezii: Facilitating candidate gene discovery in an emerging model plant lineage.</title>
        <authorList>
            <person name="Arias T."/>
            <person name="Riano-Pachon D.M."/>
            <person name="Di Stilio V.S."/>
        </authorList>
    </citation>
    <scope>NUCLEOTIDE SEQUENCE [LARGE SCALE GENOMIC DNA]</scope>
    <source>
        <strain evidence="2">cv. WT478/WT964</strain>
        <tissue evidence="1">Leaves</tissue>
    </source>
</reference>
<comment type="caution">
    <text evidence="1">The sequence shown here is derived from an EMBL/GenBank/DDBJ whole genome shotgun (WGS) entry which is preliminary data.</text>
</comment>
<proteinExistence type="predicted"/>
<protein>
    <submittedName>
        <fullName evidence="1">Iaa-amino acid hydrolase ilr1</fullName>
    </submittedName>
</protein>
<dbReference type="EMBL" id="JABWDY010036012">
    <property type="protein sequence ID" value="KAF5181552.1"/>
    <property type="molecule type" value="Genomic_DNA"/>
</dbReference>
<evidence type="ECO:0000313" key="1">
    <source>
        <dbReference type="EMBL" id="KAF5181552.1"/>
    </source>
</evidence>
<name>A0A7J6VB16_THATH</name>
<dbReference type="Proteomes" id="UP000554482">
    <property type="component" value="Unassembled WGS sequence"/>
</dbReference>
<accession>A0A7J6VB16</accession>
<organism evidence="1 2">
    <name type="scientific">Thalictrum thalictroides</name>
    <name type="common">Rue-anemone</name>
    <name type="synonym">Anemone thalictroides</name>
    <dbReference type="NCBI Taxonomy" id="46969"/>
    <lineage>
        <taxon>Eukaryota</taxon>
        <taxon>Viridiplantae</taxon>
        <taxon>Streptophyta</taxon>
        <taxon>Embryophyta</taxon>
        <taxon>Tracheophyta</taxon>
        <taxon>Spermatophyta</taxon>
        <taxon>Magnoliopsida</taxon>
        <taxon>Ranunculales</taxon>
        <taxon>Ranunculaceae</taxon>
        <taxon>Thalictroideae</taxon>
        <taxon>Thalictrum</taxon>
    </lineage>
</organism>
<dbReference type="AlphaFoldDB" id="A0A7J6VB16"/>
<dbReference type="SUPFAM" id="SSF53187">
    <property type="entry name" value="Zn-dependent exopeptidases"/>
    <property type="match status" value="1"/>
</dbReference>
<dbReference type="GO" id="GO:0016787">
    <property type="term" value="F:hydrolase activity"/>
    <property type="evidence" value="ECO:0007669"/>
    <property type="project" value="UniProtKB-KW"/>
</dbReference>
<dbReference type="Gene3D" id="3.40.630.10">
    <property type="entry name" value="Zn peptidases"/>
    <property type="match status" value="1"/>
</dbReference>
<dbReference type="OrthoDB" id="6119954at2759"/>
<gene>
    <name evidence="1" type="ORF">FRX31_028861</name>
</gene>
<dbReference type="PANTHER" id="PTHR11014">
    <property type="entry name" value="PEPTIDASE M20 FAMILY MEMBER"/>
    <property type="match status" value="1"/>
</dbReference>
<dbReference type="PANTHER" id="PTHR11014:SF140">
    <property type="entry name" value="IAA-AMINO ACID HYDROLASE ILR1-LIKE 3"/>
    <property type="match status" value="1"/>
</dbReference>
<evidence type="ECO:0000313" key="2">
    <source>
        <dbReference type="Proteomes" id="UP000554482"/>
    </source>
</evidence>